<gene>
    <name evidence="2" type="ORF">DSM3645_12731</name>
</gene>
<sequence>MSDKPQARLSTAGAAVSFLMLLAFVYVGSFVYLSCYGYDEPFVWSRQGYYFAEPITTAGGERHLLLGRIYWPLVELDANWITGRRPGLTLTQLCSCPESDTSR</sequence>
<comment type="caution">
    <text evidence="2">The sequence shown here is derived from an EMBL/GenBank/DDBJ whole genome shotgun (WGS) entry which is preliminary data.</text>
</comment>
<evidence type="ECO:0000313" key="2">
    <source>
        <dbReference type="EMBL" id="EAQ80885.1"/>
    </source>
</evidence>
<organism evidence="2 3">
    <name type="scientific">Blastopirellula marina DSM 3645</name>
    <dbReference type="NCBI Taxonomy" id="314230"/>
    <lineage>
        <taxon>Bacteria</taxon>
        <taxon>Pseudomonadati</taxon>
        <taxon>Planctomycetota</taxon>
        <taxon>Planctomycetia</taxon>
        <taxon>Pirellulales</taxon>
        <taxon>Pirellulaceae</taxon>
        <taxon>Blastopirellula</taxon>
    </lineage>
</organism>
<accession>A3ZRW6</accession>
<keyword evidence="1" id="KW-1133">Transmembrane helix</keyword>
<reference evidence="2 3" key="1">
    <citation type="submission" date="2006-02" db="EMBL/GenBank/DDBJ databases">
        <authorList>
            <person name="Amann R."/>
            <person name="Ferriera S."/>
            <person name="Johnson J."/>
            <person name="Kravitz S."/>
            <person name="Halpern A."/>
            <person name="Remington K."/>
            <person name="Beeson K."/>
            <person name="Tran B."/>
            <person name="Rogers Y.-H."/>
            <person name="Friedman R."/>
            <person name="Venter J.C."/>
        </authorList>
    </citation>
    <scope>NUCLEOTIDE SEQUENCE [LARGE SCALE GENOMIC DNA]</scope>
    <source>
        <strain evidence="2 3">DSM 3645</strain>
    </source>
</reference>
<dbReference type="RefSeq" id="WP_002650445.1">
    <property type="nucleotide sequence ID" value="NZ_CH672376.1"/>
</dbReference>
<evidence type="ECO:0000313" key="3">
    <source>
        <dbReference type="Proteomes" id="UP000004358"/>
    </source>
</evidence>
<dbReference type="OrthoDB" id="290298at2"/>
<evidence type="ECO:0000256" key="1">
    <source>
        <dbReference type="SAM" id="Phobius"/>
    </source>
</evidence>
<dbReference type="Proteomes" id="UP000004358">
    <property type="component" value="Unassembled WGS sequence"/>
</dbReference>
<protein>
    <submittedName>
        <fullName evidence="2">Uncharacterized protein</fullName>
    </submittedName>
</protein>
<dbReference type="AlphaFoldDB" id="A3ZRW6"/>
<proteinExistence type="predicted"/>
<keyword evidence="1" id="KW-0812">Transmembrane</keyword>
<feature type="transmembrane region" description="Helical" evidence="1">
    <location>
        <begin position="12"/>
        <end position="33"/>
    </location>
</feature>
<dbReference type="HOGENOM" id="CLU_2258267_0_0_0"/>
<keyword evidence="1" id="KW-0472">Membrane</keyword>
<name>A3ZRW6_9BACT</name>
<dbReference type="EMBL" id="AANZ01000007">
    <property type="protein sequence ID" value="EAQ80885.1"/>
    <property type="molecule type" value="Genomic_DNA"/>
</dbReference>